<accession>A0A0A9CNN5</accession>
<sequence>MSSRRPWR</sequence>
<name>A0A0A9CNN5_ARUDO</name>
<protein>
    <submittedName>
        <fullName evidence="1">Uncharacterized protein</fullName>
    </submittedName>
</protein>
<dbReference type="EMBL" id="GBRH01224808">
    <property type="protein sequence ID" value="JAD73087.1"/>
    <property type="molecule type" value="Transcribed_RNA"/>
</dbReference>
<organism evidence="1">
    <name type="scientific">Arundo donax</name>
    <name type="common">Giant reed</name>
    <name type="synonym">Donax arundinaceus</name>
    <dbReference type="NCBI Taxonomy" id="35708"/>
    <lineage>
        <taxon>Eukaryota</taxon>
        <taxon>Viridiplantae</taxon>
        <taxon>Streptophyta</taxon>
        <taxon>Embryophyta</taxon>
        <taxon>Tracheophyta</taxon>
        <taxon>Spermatophyta</taxon>
        <taxon>Magnoliopsida</taxon>
        <taxon>Liliopsida</taxon>
        <taxon>Poales</taxon>
        <taxon>Poaceae</taxon>
        <taxon>PACMAD clade</taxon>
        <taxon>Arundinoideae</taxon>
        <taxon>Arundineae</taxon>
        <taxon>Arundo</taxon>
    </lineage>
</organism>
<proteinExistence type="predicted"/>
<reference evidence="1" key="1">
    <citation type="submission" date="2014-09" db="EMBL/GenBank/DDBJ databases">
        <authorList>
            <person name="Magalhaes I.L.F."/>
            <person name="Oliveira U."/>
            <person name="Santos F.R."/>
            <person name="Vidigal T.H.D.A."/>
            <person name="Brescovit A.D."/>
            <person name="Santos A.J."/>
        </authorList>
    </citation>
    <scope>NUCLEOTIDE SEQUENCE</scope>
    <source>
        <tissue evidence="1">Shoot tissue taken approximately 20 cm above the soil surface</tissue>
    </source>
</reference>
<evidence type="ECO:0000313" key="1">
    <source>
        <dbReference type="EMBL" id="JAD73087.1"/>
    </source>
</evidence>
<reference evidence="1" key="2">
    <citation type="journal article" date="2015" name="Data Brief">
        <title>Shoot transcriptome of the giant reed, Arundo donax.</title>
        <authorList>
            <person name="Barrero R.A."/>
            <person name="Guerrero F.D."/>
            <person name="Moolhuijzen P."/>
            <person name="Goolsby J.A."/>
            <person name="Tidwell J."/>
            <person name="Bellgard S.E."/>
            <person name="Bellgard M.I."/>
        </authorList>
    </citation>
    <scope>NUCLEOTIDE SEQUENCE</scope>
    <source>
        <tissue evidence="1">Shoot tissue taken approximately 20 cm above the soil surface</tissue>
    </source>
</reference>